<dbReference type="NCBIfam" id="TIGR01126">
    <property type="entry name" value="pdi_dom"/>
    <property type="match status" value="1"/>
</dbReference>
<dbReference type="GO" id="GO:0005783">
    <property type="term" value="C:endoplasmic reticulum"/>
    <property type="evidence" value="ECO:0007669"/>
    <property type="project" value="TreeGrafter"/>
</dbReference>
<dbReference type="SUPFAM" id="SSF52833">
    <property type="entry name" value="Thioredoxin-like"/>
    <property type="match status" value="1"/>
</dbReference>
<dbReference type="EMBL" id="BEYU01000059">
    <property type="protein sequence ID" value="GBG29506.1"/>
    <property type="molecule type" value="Genomic_DNA"/>
</dbReference>
<evidence type="ECO:0000256" key="2">
    <source>
        <dbReference type="ARBA" id="ARBA00022729"/>
    </source>
</evidence>
<gene>
    <name evidence="7" type="ORF">FCC1311_057272</name>
</gene>
<dbReference type="PANTHER" id="PTHR45672">
    <property type="entry name" value="PROTEIN DISULFIDE-ISOMERASE C17H9.14C-RELATED"/>
    <property type="match status" value="1"/>
</dbReference>
<keyword evidence="3" id="KW-0677">Repeat</keyword>
<dbReference type="OrthoDB" id="72053at2759"/>
<dbReference type="InterPro" id="IPR005788">
    <property type="entry name" value="PDI_thioredoxin-like_dom"/>
</dbReference>
<comment type="caution">
    <text evidence="7">The sequence shown here is derived from an EMBL/GenBank/DDBJ whole genome shotgun (WGS) entry which is preliminary data.</text>
</comment>
<keyword evidence="8" id="KW-1185">Reference proteome</keyword>
<keyword evidence="7" id="KW-0413">Isomerase</keyword>
<organism evidence="7 8">
    <name type="scientific">Hondaea fermentalgiana</name>
    <dbReference type="NCBI Taxonomy" id="2315210"/>
    <lineage>
        <taxon>Eukaryota</taxon>
        <taxon>Sar</taxon>
        <taxon>Stramenopiles</taxon>
        <taxon>Bigyra</taxon>
        <taxon>Labyrinthulomycetes</taxon>
        <taxon>Thraustochytrida</taxon>
        <taxon>Thraustochytriidae</taxon>
        <taxon>Hondaea</taxon>
    </lineage>
</organism>
<evidence type="ECO:0000313" key="8">
    <source>
        <dbReference type="Proteomes" id="UP000241890"/>
    </source>
</evidence>
<evidence type="ECO:0000256" key="1">
    <source>
        <dbReference type="ARBA" id="ARBA00006347"/>
    </source>
</evidence>
<feature type="chain" id="PRO_5015333196" evidence="5">
    <location>
        <begin position="26"/>
        <end position="200"/>
    </location>
</feature>
<name>A0A2R5GF04_9STRA</name>
<sequence length="200" mass="21805">MMSRTLALVAAVLVAAATLPGAARADDVVSLTPSNFDDIVVNSGKNTFVKFFAPWCGHCKRMAPDYVSLAKEYKDSGSVTIAEVDCTAHQSLCTEHGVTGFPTLKSFMGTKEGEKYGSGRSLDAMRTHVEENLDKGCQISNLESCSEKEQNYHTKWAAKTAEDVSKEIERLKGMTSKTMKADLKEWLNSRISLLTQLSAA</sequence>
<feature type="signal peptide" evidence="5">
    <location>
        <begin position="1"/>
        <end position="25"/>
    </location>
</feature>
<reference evidence="7 8" key="1">
    <citation type="submission" date="2017-12" db="EMBL/GenBank/DDBJ databases">
        <title>Sequencing, de novo assembly and annotation of complete genome of a new Thraustochytrid species, strain FCC1311.</title>
        <authorList>
            <person name="Sedici K."/>
            <person name="Godart F."/>
            <person name="Aiese Cigliano R."/>
            <person name="Sanseverino W."/>
            <person name="Barakat M."/>
            <person name="Ortet P."/>
            <person name="Marechal E."/>
            <person name="Cagnac O."/>
            <person name="Amato A."/>
        </authorList>
    </citation>
    <scope>NUCLEOTIDE SEQUENCE [LARGE SCALE GENOMIC DNA]</scope>
</reference>
<dbReference type="Pfam" id="PF00085">
    <property type="entry name" value="Thioredoxin"/>
    <property type="match status" value="1"/>
</dbReference>
<evidence type="ECO:0000259" key="6">
    <source>
        <dbReference type="PROSITE" id="PS51352"/>
    </source>
</evidence>
<evidence type="ECO:0000256" key="5">
    <source>
        <dbReference type="SAM" id="SignalP"/>
    </source>
</evidence>
<keyword evidence="2 5" id="KW-0732">Signal</keyword>
<dbReference type="InterPro" id="IPR051063">
    <property type="entry name" value="PDI"/>
</dbReference>
<dbReference type="GO" id="GO:0003756">
    <property type="term" value="F:protein disulfide isomerase activity"/>
    <property type="evidence" value="ECO:0007669"/>
    <property type="project" value="InterPro"/>
</dbReference>
<dbReference type="CDD" id="cd02998">
    <property type="entry name" value="PDI_a_ERp38"/>
    <property type="match status" value="1"/>
</dbReference>
<comment type="similarity">
    <text evidence="1 4">Belongs to the protein disulfide isomerase family.</text>
</comment>
<dbReference type="PANTHER" id="PTHR45672:SF3">
    <property type="entry name" value="THIOREDOXIN DOMAIN-CONTAINING PROTEIN 5"/>
    <property type="match status" value="1"/>
</dbReference>
<proteinExistence type="inferred from homology"/>
<accession>A0A2R5GF04</accession>
<dbReference type="GO" id="GO:0006457">
    <property type="term" value="P:protein folding"/>
    <property type="evidence" value="ECO:0007669"/>
    <property type="project" value="TreeGrafter"/>
</dbReference>
<dbReference type="InterPro" id="IPR036249">
    <property type="entry name" value="Thioredoxin-like_sf"/>
</dbReference>
<protein>
    <submittedName>
        <fullName evidence="7">Protein disulfide isomerase, putative</fullName>
    </submittedName>
</protein>
<evidence type="ECO:0000313" key="7">
    <source>
        <dbReference type="EMBL" id="GBG29506.1"/>
    </source>
</evidence>
<evidence type="ECO:0000256" key="4">
    <source>
        <dbReference type="RuleBase" id="RU004208"/>
    </source>
</evidence>
<dbReference type="InterPro" id="IPR013766">
    <property type="entry name" value="Thioredoxin_domain"/>
</dbReference>
<dbReference type="PROSITE" id="PS51352">
    <property type="entry name" value="THIOREDOXIN_2"/>
    <property type="match status" value="1"/>
</dbReference>
<dbReference type="PROSITE" id="PS00194">
    <property type="entry name" value="THIOREDOXIN_1"/>
    <property type="match status" value="1"/>
</dbReference>
<dbReference type="InterPro" id="IPR017937">
    <property type="entry name" value="Thioredoxin_CS"/>
</dbReference>
<dbReference type="Gene3D" id="3.40.30.10">
    <property type="entry name" value="Glutaredoxin"/>
    <property type="match status" value="1"/>
</dbReference>
<dbReference type="PRINTS" id="PR00421">
    <property type="entry name" value="THIOREDOXIN"/>
</dbReference>
<dbReference type="InParanoid" id="A0A2R5GF04"/>
<feature type="domain" description="Thioredoxin" evidence="6">
    <location>
        <begin position="8"/>
        <end position="134"/>
    </location>
</feature>
<evidence type="ECO:0000256" key="3">
    <source>
        <dbReference type="ARBA" id="ARBA00022737"/>
    </source>
</evidence>
<dbReference type="Proteomes" id="UP000241890">
    <property type="component" value="Unassembled WGS sequence"/>
</dbReference>
<dbReference type="AlphaFoldDB" id="A0A2R5GF04"/>